<name>A0A5J5F7F2_9PEZI</name>
<reference evidence="1 2" key="1">
    <citation type="submission" date="2019-09" db="EMBL/GenBank/DDBJ databases">
        <title>Draft genome of the ectomycorrhizal ascomycete Sphaerosporella brunnea.</title>
        <authorList>
            <consortium name="DOE Joint Genome Institute"/>
            <person name="Benucci G.M."/>
            <person name="Marozzi G."/>
            <person name="Antonielli L."/>
            <person name="Sanchez S."/>
            <person name="Marco P."/>
            <person name="Wang X."/>
            <person name="Falini L.B."/>
            <person name="Barry K."/>
            <person name="Haridas S."/>
            <person name="Lipzen A."/>
            <person name="Labutti K."/>
            <person name="Grigoriev I.V."/>
            <person name="Murat C."/>
            <person name="Martin F."/>
            <person name="Albertini E."/>
            <person name="Donnini D."/>
            <person name="Bonito G."/>
        </authorList>
    </citation>
    <scope>NUCLEOTIDE SEQUENCE [LARGE SCALE GENOMIC DNA]</scope>
    <source>
        <strain evidence="1 2">Sb_GMNB300</strain>
    </source>
</reference>
<evidence type="ECO:0000313" key="1">
    <source>
        <dbReference type="EMBL" id="KAA8912529.1"/>
    </source>
</evidence>
<gene>
    <name evidence="1" type="ORF">FN846DRAFT_903509</name>
</gene>
<dbReference type="InParanoid" id="A0A5J5F7F2"/>
<dbReference type="Proteomes" id="UP000326924">
    <property type="component" value="Unassembled WGS sequence"/>
</dbReference>
<dbReference type="AlphaFoldDB" id="A0A5J5F7F2"/>
<dbReference type="EMBL" id="VXIS01000023">
    <property type="protein sequence ID" value="KAA8912529.1"/>
    <property type="molecule type" value="Genomic_DNA"/>
</dbReference>
<keyword evidence="2" id="KW-1185">Reference proteome</keyword>
<protein>
    <submittedName>
        <fullName evidence="1">Uncharacterized protein</fullName>
    </submittedName>
</protein>
<evidence type="ECO:0000313" key="2">
    <source>
        <dbReference type="Proteomes" id="UP000326924"/>
    </source>
</evidence>
<sequence>MTLRTFYAQYGLPAPHTTEEKTHTLMAEFICDNGWYEAYDFGRWSFTPSALPWLDWAWSTFENAEFRRIEDQLQELPGQIKDMLHQKLEAVLSARQENADHLHCINIRGIVFMEIAFPKTCHKAPDRHTITHATPSPWR</sequence>
<proteinExistence type="predicted"/>
<organism evidence="1 2">
    <name type="scientific">Sphaerosporella brunnea</name>
    <dbReference type="NCBI Taxonomy" id="1250544"/>
    <lineage>
        <taxon>Eukaryota</taxon>
        <taxon>Fungi</taxon>
        <taxon>Dikarya</taxon>
        <taxon>Ascomycota</taxon>
        <taxon>Pezizomycotina</taxon>
        <taxon>Pezizomycetes</taxon>
        <taxon>Pezizales</taxon>
        <taxon>Pyronemataceae</taxon>
        <taxon>Sphaerosporella</taxon>
    </lineage>
</organism>
<accession>A0A5J5F7F2</accession>
<comment type="caution">
    <text evidence="1">The sequence shown here is derived from an EMBL/GenBank/DDBJ whole genome shotgun (WGS) entry which is preliminary data.</text>
</comment>